<name>A0A1Q2D6V2_9ENTE</name>
<dbReference type="STRING" id="633807.BW732_07640"/>
<dbReference type="RefSeq" id="WP_077276179.1">
    <property type="nucleotide sequence ID" value="NZ_CP019609.1"/>
</dbReference>
<sequence>MRAIYIEYQKSKSPGDDFFYWFLIRKLRLVHQLILIGLLLTWLIVAPSLVFWMAFFKGAVVLAIFTFICERFIL</sequence>
<protein>
    <submittedName>
        <fullName evidence="1">Uncharacterized protein</fullName>
    </submittedName>
</protein>
<organism evidence="1 2">
    <name type="scientific">Vagococcus penaei</name>
    <dbReference type="NCBI Taxonomy" id="633807"/>
    <lineage>
        <taxon>Bacteria</taxon>
        <taxon>Bacillati</taxon>
        <taxon>Bacillota</taxon>
        <taxon>Bacilli</taxon>
        <taxon>Lactobacillales</taxon>
        <taxon>Enterococcaceae</taxon>
        <taxon>Vagococcus</taxon>
    </lineage>
</organism>
<evidence type="ECO:0000313" key="1">
    <source>
        <dbReference type="EMBL" id="AQP54104.1"/>
    </source>
</evidence>
<dbReference type="KEGG" id="vpi:BW732_07640"/>
<dbReference type="EMBL" id="CP019609">
    <property type="protein sequence ID" value="AQP54104.1"/>
    <property type="molecule type" value="Genomic_DNA"/>
</dbReference>
<keyword evidence="2" id="KW-1185">Reference proteome</keyword>
<dbReference type="Proteomes" id="UP000188246">
    <property type="component" value="Chromosome"/>
</dbReference>
<accession>A0A1Q2D6V2</accession>
<dbReference type="AlphaFoldDB" id="A0A1Q2D6V2"/>
<reference evidence="1 2" key="1">
    <citation type="journal article" date="2010" name="Int. J. Syst. Evol. Microbiol.">
        <title>Vagococcus penaei sp. nov., isolated from spoilage microbiota of cooked shrimp (Penaeus vannamei).</title>
        <authorList>
            <person name="Jaffres E."/>
            <person name="Prevost H."/>
            <person name="Rossero A."/>
            <person name="Joffraud J.J."/>
            <person name="Dousset X."/>
        </authorList>
    </citation>
    <scope>NUCLEOTIDE SEQUENCE [LARGE SCALE GENOMIC DNA]</scope>
    <source>
        <strain evidence="1 2">CD276</strain>
    </source>
</reference>
<proteinExistence type="predicted"/>
<evidence type="ECO:0000313" key="2">
    <source>
        <dbReference type="Proteomes" id="UP000188246"/>
    </source>
</evidence>
<gene>
    <name evidence="1" type="ORF">BW732_07640</name>
</gene>